<dbReference type="Proteomes" id="UP001372338">
    <property type="component" value="Unassembled WGS sequence"/>
</dbReference>
<organism evidence="2 3">
    <name type="scientific">Crotalaria pallida</name>
    <name type="common">Smooth rattlebox</name>
    <name type="synonym">Crotalaria striata</name>
    <dbReference type="NCBI Taxonomy" id="3830"/>
    <lineage>
        <taxon>Eukaryota</taxon>
        <taxon>Viridiplantae</taxon>
        <taxon>Streptophyta</taxon>
        <taxon>Embryophyta</taxon>
        <taxon>Tracheophyta</taxon>
        <taxon>Spermatophyta</taxon>
        <taxon>Magnoliopsida</taxon>
        <taxon>eudicotyledons</taxon>
        <taxon>Gunneridae</taxon>
        <taxon>Pentapetalae</taxon>
        <taxon>rosids</taxon>
        <taxon>fabids</taxon>
        <taxon>Fabales</taxon>
        <taxon>Fabaceae</taxon>
        <taxon>Papilionoideae</taxon>
        <taxon>50 kb inversion clade</taxon>
        <taxon>genistoids sensu lato</taxon>
        <taxon>core genistoids</taxon>
        <taxon>Crotalarieae</taxon>
        <taxon>Crotalaria</taxon>
    </lineage>
</organism>
<dbReference type="AlphaFoldDB" id="A0AAN9EDM0"/>
<dbReference type="EMBL" id="JAYWIO010000007">
    <property type="protein sequence ID" value="KAK7250741.1"/>
    <property type="molecule type" value="Genomic_DNA"/>
</dbReference>
<evidence type="ECO:0000256" key="1">
    <source>
        <dbReference type="SAM" id="MobiDB-lite"/>
    </source>
</evidence>
<evidence type="ECO:0000313" key="3">
    <source>
        <dbReference type="Proteomes" id="UP001372338"/>
    </source>
</evidence>
<evidence type="ECO:0000313" key="2">
    <source>
        <dbReference type="EMBL" id="KAK7250741.1"/>
    </source>
</evidence>
<keyword evidence="3" id="KW-1185">Reference proteome</keyword>
<sequence length="132" mass="13919">MKNVAVAAQQGGANPATHDDVSGDAVTMDPLPKGGSTLVTLNFDSIAAEMMNPLLKDDTKIQSIGVIPNSSVVSVKAADQDLKFTVSEEDVAAWSSCFVGHVHNIRDVGLMQSKFHVEGCYSLTFVPLGGTR</sequence>
<reference evidence="2 3" key="1">
    <citation type="submission" date="2024-01" db="EMBL/GenBank/DDBJ databases">
        <title>The genomes of 5 underutilized Papilionoideae crops provide insights into root nodulation and disease resistanc.</title>
        <authorList>
            <person name="Yuan L."/>
        </authorList>
    </citation>
    <scope>NUCLEOTIDE SEQUENCE [LARGE SCALE GENOMIC DNA]</scope>
    <source>
        <strain evidence="2">ZHUSHIDOU_FW_LH</strain>
        <tissue evidence="2">Leaf</tissue>
    </source>
</reference>
<comment type="caution">
    <text evidence="2">The sequence shown here is derived from an EMBL/GenBank/DDBJ whole genome shotgun (WGS) entry which is preliminary data.</text>
</comment>
<gene>
    <name evidence="2" type="ORF">RIF29_33376</name>
</gene>
<proteinExistence type="predicted"/>
<accession>A0AAN9EDM0</accession>
<feature type="region of interest" description="Disordered" evidence="1">
    <location>
        <begin position="1"/>
        <end position="23"/>
    </location>
</feature>
<protein>
    <submittedName>
        <fullName evidence="2">Uncharacterized protein</fullName>
    </submittedName>
</protein>
<name>A0AAN9EDM0_CROPI</name>